<dbReference type="InterPro" id="IPR000620">
    <property type="entry name" value="EamA_dom"/>
</dbReference>
<dbReference type="InterPro" id="IPR030184">
    <property type="entry name" value="WAT1-related"/>
</dbReference>
<keyword evidence="4 6" id="KW-1133">Transmembrane helix</keyword>
<keyword evidence="9" id="KW-1185">Reference proteome</keyword>
<evidence type="ECO:0000256" key="5">
    <source>
        <dbReference type="ARBA" id="ARBA00023136"/>
    </source>
</evidence>
<keyword evidence="5 6" id="KW-0472">Membrane</keyword>
<organism evidence="8 9">
    <name type="scientific">Stylosanthes scabra</name>
    <dbReference type="NCBI Taxonomy" id="79078"/>
    <lineage>
        <taxon>Eukaryota</taxon>
        <taxon>Viridiplantae</taxon>
        <taxon>Streptophyta</taxon>
        <taxon>Embryophyta</taxon>
        <taxon>Tracheophyta</taxon>
        <taxon>Spermatophyta</taxon>
        <taxon>Magnoliopsida</taxon>
        <taxon>eudicotyledons</taxon>
        <taxon>Gunneridae</taxon>
        <taxon>Pentapetalae</taxon>
        <taxon>rosids</taxon>
        <taxon>fabids</taxon>
        <taxon>Fabales</taxon>
        <taxon>Fabaceae</taxon>
        <taxon>Papilionoideae</taxon>
        <taxon>50 kb inversion clade</taxon>
        <taxon>dalbergioids sensu lato</taxon>
        <taxon>Dalbergieae</taxon>
        <taxon>Pterocarpus clade</taxon>
        <taxon>Stylosanthes</taxon>
    </lineage>
</organism>
<feature type="domain" description="EamA" evidence="7">
    <location>
        <begin position="22"/>
        <end position="162"/>
    </location>
</feature>
<sequence length="387" mass="42001">MRTNNSSSKGAASNGCLQGLKPVIVMVIVHIAIAAVNILYKLAVNDGMSLRVTIAYRWIFAAAFLFPFAFFFERKKRTKLTWMVLFQSFLCGLFGGALSQNLYLEALALTTATFVSATTNLLPAITFIMALCIRMERLNLGSAGGHAKIIGTVIGLGGAMVLTFVKGPEIHTAFHTNLLLHHKNNSSIASNGGGGGRWVLGSACALGCGISYALWLMIQAKMSERYPSYYSSTALVSLWAALLSTVYALSLEKDWSQWRLGWNIRLLTVAYSGIVVSGMMMAVMSWCVHVRGPLFVSVFSPLVVVIVAIAGFTMLNENLYLGSIIGAMLIVCGLYSVLWGKSKEMNKTNKSPHDDDDDDGDTLQVITVTSSNATNYAVRDNQDSTED</sequence>
<feature type="transmembrane region" description="Helical" evidence="6">
    <location>
        <begin position="229"/>
        <end position="249"/>
    </location>
</feature>
<comment type="subcellular location">
    <subcellularLocation>
        <location evidence="1 6">Membrane</location>
        <topology evidence="1 6">Multi-pass membrane protein</topology>
    </subcellularLocation>
</comment>
<feature type="transmembrane region" description="Helical" evidence="6">
    <location>
        <begin position="294"/>
        <end position="313"/>
    </location>
</feature>
<evidence type="ECO:0000313" key="9">
    <source>
        <dbReference type="Proteomes" id="UP001341840"/>
    </source>
</evidence>
<dbReference type="EMBL" id="JASCZI010151447">
    <property type="protein sequence ID" value="MED6172905.1"/>
    <property type="molecule type" value="Genomic_DNA"/>
</dbReference>
<dbReference type="PANTHER" id="PTHR31218">
    <property type="entry name" value="WAT1-RELATED PROTEIN"/>
    <property type="match status" value="1"/>
</dbReference>
<name>A0ABU6VGY1_9FABA</name>
<dbReference type="SUPFAM" id="SSF103481">
    <property type="entry name" value="Multidrug resistance efflux transporter EmrE"/>
    <property type="match status" value="2"/>
</dbReference>
<feature type="domain" description="EamA" evidence="7">
    <location>
        <begin position="201"/>
        <end position="338"/>
    </location>
</feature>
<evidence type="ECO:0000256" key="3">
    <source>
        <dbReference type="ARBA" id="ARBA00022692"/>
    </source>
</evidence>
<evidence type="ECO:0000256" key="2">
    <source>
        <dbReference type="ARBA" id="ARBA00007635"/>
    </source>
</evidence>
<comment type="caution">
    <text evidence="8">The sequence shown here is derived from an EMBL/GenBank/DDBJ whole genome shotgun (WGS) entry which is preliminary data.</text>
</comment>
<evidence type="ECO:0000256" key="1">
    <source>
        <dbReference type="ARBA" id="ARBA00004141"/>
    </source>
</evidence>
<feature type="transmembrane region" description="Helical" evidence="6">
    <location>
        <begin position="20"/>
        <end position="42"/>
    </location>
</feature>
<feature type="transmembrane region" description="Helical" evidence="6">
    <location>
        <begin position="84"/>
        <end position="103"/>
    </location>
</feature>
<gene>
    <name evidence="8" type="ORF">PIB30_054279</name>
</gene>
<evidence type="ECO:0000256" key="6">
    <source>
        <dbReference type="RuleBase" id="RU363077"/>
    </source>
</evidence>
<dbReference type="Pfam" id="PF00892">
    <property type="entry name" value="EamA"/>
    <property type="match status" value="2"/>
</dbReference>
<evidence type="ECO:0000313" key="8">
    <source>
        <dbReference type="EMBL" id="MED6172905.1"/>
    </source>
</evidence>
<reference evidence="8 9" key="1">
    <citation type="journal article" date="2023" name="Plants (Basel)">
        <title>Bridging the Gap: Combining Genomics and Transcriptomics Approaches to Understand Stylosanthes scabra, an Orphan Legume from the Brazilian Caatinga.</title>
        <authorList>
            <person name="Ferreira-Neto J.R.C."/>
            <person name="da Silva M.D."/>
            <person name="Binneck E."/>
            <person name="de Melo N.F."/>
            <person name="da Silva R.H."/>
            <person name="de Melo A.L.T.M."/>
            <person name="Pandolfi V."/>
            <person name="Bustamante F.O."/>
            <person name="Brasileiro-Vidal A.C."/>
            <person name="Benko-Iseppon A.M."/>
        </authorList>
    </citation>
    <scope>NUCLEOTIDE SEQUENCE [LARGE SCALE GENOMIC DNA]</scope>
    <source>
        <tissue evidence="8">Leaves</tissue>
    </source>
</reference>
<comment type="similarity">
    <text evidence="2 6">Belongs to the drug/metabolite transporter (DMT) superfamily. Plant drug/metabolite exporter (P-DME) (TC 2.A.7.4) family.</text>
</comment>
<feature type="transmembrane region" description="Helical" evidence="6">
    <location>
        <begin position="269"/>
        <end position="287"/>
    </location>
</feature>
<feature type="transmembrane region" description="Helical" evidence="6">
    <location>
        <begin position="319"/>
        <end position="340"/>
    </location>
</feature>
<dbReference type="Proteomes" id="UP001341840">
    <property type="component" value="Unassembled WGS sequence"/>
</dbReference>
<feature type="transmembrane region" description="Helical" evidence="6">
    <location>
        <begin position="54"/>
        <end position="72"/>
    </location>
</feature>
<feature type="transmembrane region" description="Helical" evidence="6">
    <location>
        <begin position="109"/>
        <end position="133"/>
    </location>
</feature>
<protein>
    <recommendedName>
        <fullName evidence="6">WAT1-related protein</fullName>
    </recommendedName>
</protein>
<feature type="transmembrane region" description="Helical" evidence="6">
    <location>
        <begin position="198"/>
        <end position="217"/>
    </location>
</feature>
<dbReference type="InterPro" id="IPR037185">
    <property type="entry name" value="EmrE-like"/>
</dbReference>
<evidence type="ECO:0000256" key="4">
    <source>
        <dbReference type="ARBA" id="ARBA00022989"/>
    </source>
</evidence>
<keyword evidence="3 6" id="KW-0812">Transmembrane</keyword>
<evidence type="ECO:0000259" key="7">
    <source>
        <dbReference type="Pfam" id="PF00892"/>
    </source>
</evidence>
<proteinExistence type="inferred from homology"/>
<accession>A0ABU6VGY1</accession>
<feature type="transmembrane region" description="Helical" evidence="6">
    <location>
        <begin position="145"/>
        <end position="165"/>
    </location>
</feature>